<keyword evidence="4" id="KW-0046">Antibiotic resistance</keyword>
<evidence type="ECO:0000313" key="5">
    <source>
        <dbReference type="EMBL" id="UOR10723.1"/>
    </source>
</evidence>
<organism evidence="5 6">
    <name type="scientific">Halobacillus amylolyticus</name>
    <dbReference type="NCBI Taxonomy" id="2932259"/>
    <lineage>
        <taxon>Bacteria</taxon>
        <taxon>Bacillati</taxon>
        <taxon>Bacillota</taxon>
        <taxon>Bacilli</taxon>
        <taxon>Bacillales</taxon>
        <taxon>Bacillaceae</taxon>
        <taxon>Halobacillus</taxon>
    </lineage>
</organism>
<protein>
    <recommendedName>
        <fullName evidence="4">Aminoglycoside N(3)-acetyltransferase</fullName>
        <ecNumber evidence="4">2.3.1.-</ecNumber>
    </recommendedName>
</protein>
<dbReference type="RefSeq" id="WP_245030010.1">
    <property type="nucleotide sequence ID" value="NZ_CP095075.1"/>
</dbReference>
<comment type="catalytic activity">
    <reaction evidence="4">
        <text>a 2-deoxystreptamine antibiotic + acetyl-CoA = an N(3)-acetyl-2-deoxystreptamine antibiotic + CoA + H(+)</text>
        <dbReference type="Rhea" id="RHEA:12665"/>
        <dbReference type="ChEBI" id="CHEBI:15378"/>
        <dbReference type="ChEBI" id="CHEBI:57287"/>
        <dbReference type="ChEBI" id="CHEBI:57288"/>
        <dbReference type="ChEBI" id="CHEBI:57921"/>
        <dbReference type="ChEBI" id="CHEBI:77452"/>
        <dbReference type="EC" id="2.3.1.81"/>
    </reaction>
</comment>
<keyword evidence="3 4" id="KW-0012">Acyltransferase</keyword>
<name>A0ABY4H8E4_9BACI</name>
<evidence type="ECO:0000313" key="6">
    <source>
        <dbReference type="Proteomes" id="UP000830326"/>
    </source>
</evidence>
<dbReference type="EC" id="2.3.1.-" evidence="4"/>
<dbReference type="Pfam" id="PF02522">
    <property type="entry name" value="Antibiotic_NAT"/>
    <property type="match status" value="1"/>
</dbReference>
<dbReference type="PANTHER" id="PTHR11104:SF0">
    <property type="entry name" value="SPBETA PROPHAGE-DERIVED AMINOGLYCOSIDE N(3')-ACETYLTRANSFERASE-LIKE PROTEIN YOKD"/>
    <property type="match status" value="1"/>
</dbReference>
<dbReference type="Proteomes" id="UP000830326">
    <property type="component" value="Chromosome"/>
</dbReference>
<proteinExistence type="inferred from homology"/>
<dbReference type="InterPro" id="IPR028345">
    <property type="entry name" value="Antibiotic_NAT-like"/>
</dbReference>
<comment type="similarity">
    <text evidence="1 4">Belongs to the antibiotic N-acetyltransferase family.</text>
</comment>
<sequence>MSEQETINQTNKLNTIHTLIDDLNNLGVKKGDTLLVHASMKSLGWVSGGPQAVLEALMETVTEEGTIIFQTHSPTLSDPIEWENPPVPIEWHETIRRTMPAFDIKKTPVTFLGILSELFRSYPNVHRSDHPAFSISAWGKNAEEFTSDHSLAFSLNDDSPLGKSYEAEAQILLLGVNYDSNTSFHLSEYRSKTCKVVTRGAPLLVNGERQWATYKDIEMNEERFNAIGKDYEASYHVIKGYVGQAQCRLFSMTESVDFATQWLKNK</sequence>
<keyword evidence="6" id="KW-1185">Reference proteome</keyword>
<evidence type="ECO:0000256" key="4">
    <source>
        <dbReference type="RuleBase" id="RU365031"/>
    </source>
</evidence>
<dbReference type="SUPFAM" id="SSF110710">
    <property type="entry name" value="TTHA0583/YokD-like"/>
    <property type="match status" value="1"/>
</dbReference>
<dbReference type="EMBL" id="CP095075">
    <property type="protein sequence ID" value="UOR10723.1"/>
    <property type="molecule type" value="Genomic_DNA"/>
</dbReference>
<dbReference type="PANTHER" id="PTHR11104">
    <property type="entry name" value="AMINOGLYCOSIDE N3-ACETYLTRANSFERASE"/>
    <property type="match status" value="1"/>
</dbReference>
<reference evidence="5" key="1">
    <citation type="submission" date="2022-04" db="EMBL/GenBank/DDBJ databases">
        <title>Halobacillus sp. isolated from saltern.</title>
        <authorList>
            <person name="Won M."/>
            <person name="Lee C.-M."/>
            <person name="Woen H.-Y."/>
            <person name="Kwon S.-W."/>
        </authorList>
    </citation>
    <scope>NUCLEOTIDE SEQUENCE</scope>
    <source>
        <strain evidence="5">SSHM10-5</strain>
    </source>
</reference>
<evidence type="ECO:0000256" key="1">
    <source>
        <dbReference type="ARBA" id="ARBA00006383"/>
    </source>
</evidence>
<evidence type="ECO:0000256" key="2">
    <source>
        <dbReference type="ARBA" id="ARBA00022679"/>
    </source>
</evidence>
<keyword evidence="2 4" id="KW-0808">Transferase</keyword>
<accession>A0ABY4H8E4</accession>
<evidence type="ECO:0000256" key="3">
    <source>
        <dbReference type="ARBA" id="ARBA00023315"/>
    </source>
</evidence>
<gene>
    <name evidence="5" type="ORF">MUO15_13905</name>
</gene>
<dbReference type="InterPro" id="IPR003679">
    <property type="entry name" value="Amioglycoside_AcTrfase"/>
</dbReference>